<organism evidence="4 5">
    <name type="scientific">Nepenthes gracilis</name>
    <name type="common">Slender pitcher plant</name>
    <dbReference type="NCBI Taxonomy" id="150966"/>
    <lineage>
        <taxon>Eukaryota</taxon>
        <taxon>Viridiplantae</taxon>
        <taxon>Streptophyta</taxon>
        <taxon>Embryophyta</taxon>
        <taxon>Tracheophyta</taxon>
        <taxon>Spermatophyta</taxon>
        <taxon>Magnoliopsida</taxon>
        <taxon>eudicotyledons</taxon>
        <taxon>Gunneridae</taxon>
        <taxon>Pentapetalae</taxon>
        <taxon>Caryophyllales</taxon>
        <taxon>Nepenthaceae</taxon>
        <taxon>Nepenthes</taxon>
    </lineage>
</organism>
<dbReference type="EMBL" id="BSYO01000019">
    <property type="protein sequence ID" value="GMH18630.1"/>
    <property type="molecule type" value="Genomic_DNA"/>
</dbReference>
<reference evidence="4" key="1">
    <citation type="submission" date="2023-05" db="EMBL/GenBank/DDBJ databases">
        <title>Nepenthes gracilis genome sequencing.</title>
        <authorList>
            <person name="Fukushima K."/>
        </authorList>
    </citation>
    <scope>NUCLEOTIDE SEQUENCE</scope>
    <source>
        <strain evidence="4">SING2019-196</strain>
    </source>
</reference>
<evidence type="ECO:0000259" key="3">
    <source>
        <dbReference type="PROSITE" id="PS50222"/>
    </source>
</evidence>
<protein>
    <recommendedName>
        <fullName evidence="3">EF-hand domain-containing protein</fullName>
    </recommendedName>
</protein>
<accession>A0AAD3XWB1</accession>
<evidence type="ECO:0000256" key="2">
    <source>
        <dbReference type="ARBA" id="ARBA00022837"/>
    </source>
</evidence>
<evidence type="ECO:0000313" key="4">
    <source>
        <dbReference type="EMBL" id="GMH18630.1"/>
    </source>
</evidence>
<dbReference type="CDD" id="cd00051">
    <property type="entry name" value="EFh"/>
    <property type="match status" value="1"/>
</dbReference>
<dbReference type="FunFam" id="1.10.238.10:FF:000003">
    <property type="entry name" value="Calmodulin A"/>
    <property type="match status" value="1"/>
</dbReference>
<dbReference type="InterPro" id="IPR011992">
    <property type="entry name" value="EF-hand-dom_pair"/>
</dbReference>
<dbReference type="InterPro" id="IPR050145">
    <property type="entry name" value="Centrin_CML-like"/>
</dbReference>
<dbReference type="SMART" id="SM00054">
    <property type="entry name" value="EFh"/>
    <property type="match status" value="2"/>
</dbReference>
<dbReference type="GO" id="GO:0005509">
    <property type="term" value="F:calcium ion binding"/>
    <property type="evidence" value="ECO:0007669"/>
    <property type="project" value="InterPro"/>
</dbReference>
<keyword evidence="5" id="KW-1185">Reference proteome</keyword>
<evidence type="ECO:0000256" key="1">
    <source>
        <dbReference type="ARBA" id="ARBA00022737"/>
    </source>
</evidence>
<dbReference type="Gene3D" id="1.10.238.10">
    <property type="entry name" value="EF-hand"/>
    <property type="match status" value="1"/>
</dbReference>
<gene>
    <name evidence="4" type="ORF">Nepgr_020471</name>
</gene>
<feature type="domain" description="EF-hand" evidence="3">
    <location>
        <begin position="63"/>
        <end position="98"/>
    </location>
</feature>
<dbReference type="Proteomes" id="UP001279734">
    <property type="component" value="Unassembled WGS sequence"/>
</dbReference>
<dbReference type="PANTHER" id="PTHR23050">
    <property type="entry name" value="CALCIUM BINDING PROTEIN"/>
    <property type="match status" value="1"/>
</dbReference>
<dbReference type="SUPFAM" id="SSF47473">
    <property type="entry name" value="EF-hand"/>
    <property type="match status" value="1"/>
</dbReference>
<keyword evidence="1" id="KW-0677">Repeat</keyword>
<keyword evidence="2" id="KW-0106">Calcium</keyword>
<dbReference type="InterPro" id="IPR002048">
    <property type="entry name" value="EF_hand_dom"/>
</dbReference>
<dbReference type="Pfam" id="PF13499">
    <property type="entry name" value="EF-hand_7"/>
    <property type="match status" value="1"/>
</dbReference>
<sequence>MWTRMAVVLSDFGEFYHMMTAKMGERDTKGRTHESFCIINQDNNGKISASDIQNIAKELGEHFTDREIQDMVKEADQHRDGEVDVDDFLKMMKRTSYAY</sequence>
<evidence type="ECO:0000313" key="5">
    <source>
        <dbReference type="Proteomes" id="UP001279734"/>
    </source>
</evidence>
<dbReference type="PROSITE" id="PS50222">
    <property type="entry name" value="EF_HAND_2"/>
    <property type="match status" value="2"/>
</dbReference>
<name>A0AAD3XWB1_NEPGR</name>
<comment type="caution">
    <text evidence="4">The sequence shown here is derived from an EMBL/GenBank/DDBJ whole genome shotgun (WGS) entry which is preliminary data.</text>
</comment>
<proteinExistence type="predicted"/>
<feature type="domain" description="EF-hand" evidence="3">
    <location>
        <begin position="27"/>
        <end position="62"/>
    </location>
</feature>
<dbReference type="AlphaFoldDB" id="A0AAD3XWB1"/>